<dbReference type="InterPro" id="IPR045910">
    <property type="entry name" value="AdhA-like"/>
</dbReference>
<feature type="domain" description="Fe-containing alcohol dehydrogenase-like C-terminal" evidence="3">
    <location>
        <begin position="189"/>
        <end position="356"/>
    </location>
</feature>
<dbReference type="OrthoDB" id="57329at2157"/>
<dbReference type="InterPro" id="IPR056798">
    <property type="entry name" value="ADH_Fe_C"/>
</dbReference>
<dbReference type="FunFam" id="3.40.50.1970:FF:000003">
    <property type="entry name" value="Alcohol dehydrogenase, iron-containing"/>
    <property type="match status" value="1"/>
</dbReference>
<dbReference type="GO" id="GO:0046872">
    <property type="term" value="F:metal ion binding"/>
    <property type="evidence" value="ECO:0007669"/>
    <property type="project" value="InterPro"/>
</dbReference>
<dbReference type="KEGG" id="clg:Calag_0528"/>
<evidence type="ECO:0000259" key="3">
    <source>
        <dbReference type="Pfam" id="PF25137"/>
    </source>
</evidence>
<dbReference type="Proteomes" id="UP000010469">
    <property type="component" value="Chromosome"/>
</dbReference>
<keyword evidence="5" id="KW-1185">Reference proteome</keyword>
<dbReference type="InterPro" id="IPR001670">
    <property type="entry name" value="ADH_Fe/GldA"/>
</dbReference>
<evidence type="ECO:0000259" key="2">
    <source>
        <dbReference type="Pfam" id="PF00465"/>
    </source>
</evidence>
<evidence type="ECO:0000313" key="4">
    <source>
        <dbReference type="EMBL" id="AFZ70289.1"/>
    </source>
</evidence>
<dbReference type="RefSeq" id="WP_015232187.1">
    <property type="nucleotide sequence ID" value="NC_019791.1"/>
</dbReference>
<gene>
    <name evidence="4" type="ordered locus">Calag_0528</name>
</gene>
<keyword evidence="1" id="KW-0560">Oxidoreductase</keyword>
<proteinExistence type="predicted"/>
<dbReference type="Pfam" id="PF00465">
    <property type="entry name" value="Fe-ADH"/>
    <property type="match status" value="1"/>
</dbReference>
<dbReference type="Gene3D" id="3.40.50.1970">
    <property type="match status" value="1"/>
</dbReference>
<dbReference type="Gene3D" id="1.20.1090.10">
    <property type="entry name" value="Dehydroquinate synthase-like - alpha domain"/>
    <property type="match status" value="1"/>
</dbReference>
<dbReference type="GO" id="GO:0004022">
    <property type="term" value="F:alcohol dehydrogenase (NAD+) activity"/>
    <property type="evidence" value="ECO:0007669"/>
    <property type="project" value="TreeGrafter"/>
</dbReference>
<dbReference type="eggNOG" id="arCOG00984">
    <property type="taxonomic scope" value="Archaea"/>
</dbReference>
<dbReference type="GeneID" id="14211788"/>
<dbReference type="PANTHER" id="PTHR11496:SF104">
    <property type="entry name" value="3-DEOXY-ALPHA-D-MANNO-OCTULOSONATE 8-OXIDASE"/>
    <property type="match status" value="1"/>
</dbReference>
<evidence type="ECO:0000256" key="1">
    <source>
        <dbReference type="ARBA" id="ARBA00023002"/>
    </source>
</evidence>
<feature type="domain" description="Alcohol dehydrogenase iron-type/glycerol dehydrogenase GldA" evidence="2">
    <location>
        <begin position="12"/>
        <end position="175"/>
    </location>
</feature>
<evidence type="ECO:0000313" key="5">
    <source>
        <dbReference type="Proteomes" id="UP000010469"/>
    </source>
</evidence>
<dbReference type="Pfam" id="PF25137">
    <property type="entry name" value="ADH_Fe_C"/>
    <property type="match status" value="1"/>
</dbReference>
<dbReference type="PROSITE" id="PS00913">
    <property type="entry name" value="ADH_IRON_1"/>
    <property type="match status" value="1"/>
</dbReference>
<dbReference type="InterPro" id="IPR018211">
    <property type="entry name" value="ADH_Fe_CS"/>
</dbReference>
<dbReference type="InParanoid" id="L0AA40"/>
<dbReference type="STRING" id="1056495.Calag_0528"/>
<dbReference type="AlphaFoldDB" id="L0AA40"/>
<accession>L0AA40</accession>
<dbReference type="EMBL" id="CP003378">
    <property type="protein sequence ID" value="AFZ70289.1"/>
    <property type="molecule type" value="Genomic_DNA"/>
</dbReference>
<reference evidence="5" key="1">
    <citation type="submission" date="2012-03" db="EMBL/GenBank/DDBJ databases">
        <title>Complete genome of Caldisphaera lagunensis DSM 15908.</title>
        <authorList>
            <person name="Lucas S."/>
            <person name="Copeland A."/>
            <person name="Lapidus A."/>
            <person name="Glavina del Rio T."/>
            <person name="Dalin E."/>
            <person name="Tice H."/>
            <person name="Bruce D."/>
            <person name="Goodwin L."/>
            <person name="Pitluck S."/>
            <person name="Peters L."/>
            <person name="Mikhailova N."/>
            <person name="Teshima H."/>
            <person name="Kyrpides N."/>
            <person name="Mavromatis K."/>
            <person name="Ivanova N."/>
            <person name="Brettin T."/>
            <person name="Detter J.C."/>
            <person name="Han C."/>
            <person name="Larimer F."/>
            <person name="Land M."/>
            <person name="Hauser L."/>
            <person name="Markowitz V."/>
            <person name="Cheng J.-F."/>
            <person name="Hugenholtz P."/>
            <person name="Woyke T."/>
            <person name="Wu D."/>
            <person name="Spring S."/>
            <person name="Schroeder M."/>
            <person name="Brambilla E."/>
            <person name="Klenk H.-P."/>
            <person name="Eisen J.A."/>
        </authorList>
    </citation>
    <scope>NUCLEOTIDE SEQUENCE [LARGE SCALE GENOMIC DNA]</scope>
    <source>
        <strain evidence="5">DSM 15908 / JCM 11604 / IC-154</strain>
    </source>
</reference>
<sequence>MIKFKWIYNNDEINFGPSSIQELKNYLKDNMKVIIVTGKMSAKLSGALDDTIKILKENGVSYYIFDNVSPNPLSSQADELAKMIISYNPNAIIAIGGGSVIDTAKLGAATAANGGKTVDYLYGKRKVEKIIPIYAINLTHGTGSEANRYANTTDTERGDKLGNAICYPKAAFDDPKYTLSMPKEEVLCTTFDAFYHAYESSTTSNSPPLVHMLSLEVVNQIKENLPLAIQKLDDINPRYYLLYASMLAGVSIDLSPTNIIHALENIMSGLVPSLPHGCGLALIGPLLAPLIHKSSPNESTKILKILNPNIKPNSDDSLITKTLIEFHSSVGFNKKLSDYGFGRDMLRESIRRAFANPVVVDRLKNRLYGTNIDEKILINLLENSL</sequence>
<dbReference type="PANTHER" id="PTHR11496">
    <property type="entry name" value="ALCOHOL DEHYDROGENASE"/>
    <property type="match status" value="1"/>
</dbReference>
<organism evidence="4 5">
    <name type="scientific">Caldisphaera lagunensis (strain DSM 15908 / JCM 11604 / ANMR 0165 / IC-154)</name>
    <dbReference type="NCBI Taxonomy" id="1056495"/>
    <lineage>
        <taxon>Archaea</taxon>
        <taxon>Thermoproteota</taxon>
        <taxon>Thermoprotei</taxon>
        <taxon>Acidilobales</taxon>
        <taxon>Caldisphaeraceae</taxon>
        <taxon>Caldisphaera</taxon>
    </lineage>
</organism>
<name>L0AA40_CALLD</name>
<dbReference type="CDD" id="cd08186">
    <property type="entry name" value="Fe-ADH-like"/>
    <property type="match status" value="1"/>
</dbReference>
<dbReference type="SUPFAM" id="SSF56796">
    <property type="entry name" value="Dehydroquinate synthase-like"/>
    <property type="match status" value="1"/>
</dbReference>
<protein>
    <submittedName>
        <fullName evidence="4">Alcohol dehydrogenase, class IV</fullName>
    </submittedName>
</protein>
<dbReference type="InterPro" id="IPR039697">
    <property type="entry name" value="Alcohol_dehydrogenase_Fe"/>
</dbReference>
<dbReference type="HOGENOM" id="CLU_007207_0_4_2"/>